<name>A0A6A5TK50_9PLEO</name>
<keyword evidence="3" id="KW-1185">Reference proteome</keyword>
<dbReference type="PANTHER" id="PTHR42085">
    <property type="entry name" value="F-BOX DOMAIN-CONTAINING PROTEIN"/>
    <property type="match status" value="1"/>
</dbReference>
<organism evidence="2 3">
    <name type="scientific">Byssothecium circinans</name>
    <dbReference type="NCBI Taxonomy" id="147558"/>
    <lineage>
        <taxon>Eukaryota</taxon>
        <taxon>Fungi</taxon>
        <taxon>Dikarya</taxon>
        <taxon>Ascomycota</taxon>
        <taxon>Pezizomycotina</taxon>
        <taxon>Dothideomycetes</taxon>
        <taxon>Pleosporomycetidae</taxon>
        <taxon>Pleosporales</taxon>
        <taxon>Massarineae</taxon>
        <taxon>Massarinaceae</taxon>
        <taxon>Byssothecium</taxon>
    </lineage>
</organism>
<dbReference type="Proteomes" id="UP000800035">
    <property type="component" value="Unassembled WGS sequence"/>
</dbReference>
<protein>
    <submittedName>
        <fullName evidence="2">Uncharacterized protein</fullName>
    </submittedName>
</protein>
<reference evidence="2" key="1">
    <citation type="journal article" date="2020" name="Stud. Mycol.">
        <title>101 Dothideomycetes genomes: a test case for predicting lifestyles and emergence of pathogens.</title>
        <authorList>
            <person name="Haridas S."/>
            <person name="Albert R."/>
            <person name="Binder M."/>
            <person name="Bloem J."/>
            <person name="Labutti K."/>
            <person name="Salamov A."/>
            <person name="Andreopoulos B."/>
            <person name="Baker S."/>
            <person name="Barry K."/>
            <person name="Bills G."/>
            <person name="Bluhm B."/>
            <person name="Cannon C."/>
            <person name="Castanera R."/>
            <person name="Culley D."/>
            <person name="Daum C."/>
            <person name="Ezra D."/>
            <person name="Gonzalez J."/>
            <person name="Henrissat B."/>
            <person name="Kuo A."/>
            <person name="Liang C."/>
            <person name="Lipzen A."/>
            <person name="Lutzoni F."/>
            <person name="Magnuson J."/>
            <person name="Mondo S."/>
            <person name="Nolan M."/>
            <person name="Ohm R."/>
            <person name="Pangilinan J."/>
            <person name="Park H.-J."/>
            <person name="Ramirez L."/>
            <person name="Alfaro M."/>
            <person name="Sun H."/>
            <person name="Tritt A."/>
            <person name="Yoshinaga Y."/>
            <person name="Zwiers L.-H."/>
            <person name="Turgeon B."/>
            <person name="Goodwin S."/>
            <person name="Spatafora J."/>
            <person name="Crous P."/>
            <person name="Grigoriev I."/>
        </authorList>
    </citation>
    <scope>NUCLEOTIDE SEQUENCE</scope>
    <source>
        <strain evidence="2">CBS 675.92</strain>
    </source>
</reference>
<dbReference type="EMBL" id="ML977010">
    <property type="protein sequence ID" value="KAF1952554.1"/>
    <property type="molecule type" value="Genomic_DNA"/>
</dbReference>
<evidence type="ECO:0000313" key="2">
    <source>
        <dbReference type="EMBL" id="KAF1952554.1"/>
    </source>
</evidence>
<sequence>MADNPGASPPTIGKVVRKRKKVDEAEKEEKQHKHYEMIKAAVVSDTPIHIPPRTWNSSQHHHLSTMLDALELKYHRRATRIFFLENTFHFQSVYDMRKWLCSKSQSKIVRNLAVDVDPHNGISTLVTQLLRCKQLEKVTLGVDEAYMVWYGVRSDTRFQRQRQRPQDIPFSMNRVIMRIEGMNQLRALRIKEVEFVPHLYSRRNRWPESIPRTSGPIPGGVLETVVRREMMRVQQRTAGEEDEPESMGYEHEAKRTKLNIDGDSTATPVRTVALRCKEVDPNEKKASKTFLDLPPELRNTIYEFVFDISSPVNLSTNKPTAAYTSVGMVGIPEEEVPQTSLNVFRANKQIYAESCTYFLQKNTLIFYFPLQFLTFLEDMSDERKSWINKLSLWYKKADHQGENLSIWDLALTKLRKLSQLKEVEIVLSDDPEYRSTLLYKPGTKAGQILYDLSRKGCTITFRCPEADCFLWHNIDENGNLDPESTYKIGRASTMESWIGRSREMNAWIQRTQEELKAIKEDAARAKSRANEVAAIGCGAVIQHSVGTDAESKHGSQDAMWAWGEGGMCCTG</sequence>
<feature type="compositionally biased region" description="Basic and acidic residues" evidence="1">
    <location>
        <begin position="21"/>
        <end position="31"/>
    </location>
</feature>
<dbReference type="PANTHER" id="PTHR42085:SF2">
    <property type="entry name" value="F-BOX DOMAIN-CONTAINING PROTEIN"/>
    <property type="match status" value="1"/>
</dbReference>
<dbReference type="OrthoDB" id="62952at2759"/>
<accession>A0A6A5TK50</accession>
<gene>
    <name evidence="2" type="ORF">CC80DRAFT_495334</name>
</gene>
<dbReference type="InterPro" id="IPR038883">
    <property type="entry name" value="AN11006-like"/>
</dbReference>
<evidence type="ECO:0000313" key="3">
    <source>
        <dbReference type="Proteomes" id="UP000800035"/>
    </source>
</evidence>
<evidence type="ECO:0000256" key="1">
    <source>
        <dbReference type="SAM" id="MobiDB-lite"/>
    </source>
</evidence>
<dbReference type="AlphaFoldDB" id="A0A6A5TK50"/>
<feature type="region of interest" description="Disordered" evidence="1">
    <location>
        <begin position="1"/>
        <end position="31"/>
    </location>
</feature>
<proteinExistence type="predicted"/>